<dbReference type="InterPro" id="IPR036721">
    <property type="entry name" value="RCK_C_sf"/>
</dbReference>
<evidence type="ECO:0000256" key="7">
    <source>
        <dbReference type="ARBA" id="ARBA00023065"/>
    </source>
</evidence>
<gene>
    <name evidence="11" type="ORF">C1I98_16345</name>
</gene>
<feature type="transmembrane region" description="Helical" evidence="9">
    <location>
        <begin position="298"/>
        <end position="324"/>
    </location>
</feature>
<protein>
    <submittedName>
        <fullName evidence="11">Potassium/proton antiporter</fullName>
    </submittedName>
</protein>
<evidence type="ECO:0000256" key="3">
    <source>
        <dbReference type="ARBA" id="ARBA00022449"/>
    </source>
</evidence>
<dbReference type="EMBL" id="POUA01000115">
    <property type="protein sequence ID" value="PZG44873.1"/>
    <property type="molecule type" value="Genomic_DNA"/>
</dbReference>
<evidence type="ECO:0000256" key="2">
    <source>
        <dbReference type="ARBA" id="ARBA00022448"/>
    </source>
</evidence>
<feature type="transmembrane region" description="Helical" evidence="9">
    <location>
        <begin position="118"/>
        <end position="138"/>
    </location>
</feature>
<organism evidence="11 12">
    <name type="scientific">Spongiactinospora gelatinilytica</name>
    <dbReference type="NCBI Taxonomy" id="2666298"/>
    <lineage>
        <taxon>Bacteria</taxon>
        <taxon>Bacillati</taxon>
        <taxon>Actinomycetota</taxon>
        <taxon>Actinomycetes</taxon>
        <taxon>Streptosporangiales</taxon>
        <taxon>Streptosporangiaceae</taxon>
        <taxon>Spongiactinospora</taxon>
    </lineage>
</organism>
<dbReference type="InterPro" id="IPR006037">
    <property type="entry name" value="RCK_C"/>
</dbReference>
<feature type="transmembrane region" description="Helical" evidence="9">
    <location>
        <begin position="6"/>
        <end position="25"/>
    </location>
</feature>
<dbReference type="PANTHER" id="PTHR32507:SF7">
    <property type="entry name" value="K(+)_H(+) ANTIPORTER NHAP2"/>
    <property type="match status" value="1"/>
</dbReference>
<keyword evidence="5 9" id="KW-0812">Transmembrane</keyword>
<dbReference type="GO" id="GO:1902600">
    <property type="term" value="P:proton transmembrane transport"/>
    <property type="evidence" value="ECO:0007669"/>
    <property type="project" value="InterPro"/>
</dbReference>
<keyword evidence="8 9" id="KW-0472">Membrane</keyword>
<evidence type="ECO:0000313" key="12">
    <source>
        <dbReference type="Proteomes" id="UP000248544"/>
    </source>
</evidence>
<evidence type="ECO:0000256" key="6">
    <source>
        <dbReference type="ARBA" id="ARBA00022989"/>
    </source>
</evidence>
<evidence type="ECO:0000259" key="10">
    <source>
        <dbReference type="PROSITE" id="PS51202"/>
    </source>
</evidence>
<keyword evidence="7" id="KW-0406">Ion transport</keyword>
<keyword evidence="4" id="KW-1003">Cell membrane</keyword>
<dbReference type="InterPro" id="IPR006153">
    <property type="entry name" value="Cation/H_exchanger_TM"/>
</dbReference>
<dbReference type="Proteomes" id="UP000248544">
    <property type="component" value="Unassembled WGS sequence"/>
</dbReference>
<feature type="transmembrane region" description="Helical" evidence="9">
    <location>
        <begin position="88"/>
        <end position="112"/>
    </location>
</feature>
<evidence type="ECO:0000256" key="4">
    <source>
        <dbReference type="ARBA" id="ARBA00022475"/>
    </source>
</evidence>
<dbReference type="AlphaFoldDB" id="A0A2W2GA60"/>
<evidence type="ECO:0000313" key="11">
    <source>
        <dbReference type="EMBL" id="PZG44873.1"/>
    </source>
</evidence>
<reference evidence="11 12" key="1">
    <citation type="submission" date="2018-01" db="EMBL/GenBank/DDBJ databases">
        <title>Draft genome sequence of Sphaerisporangium sp. 7K107.</title>
        <authorList>
            <person name="Sahin N."/>
            <person name="Saygin H."/>
            <person name="Ay H."/>
        </authorList>
    </citation>
    <scope>NUCLEOTIDE SEQUENCE [LARGE SCALE GENOMIC DNA]</scope>
    <source>
        <strain evidence="11 12">7K107</strain>
    </source>
</reference>
<feature type="transmembrane region" description="Helical" evidence="9">
    <location>
        <begin position="265"/>
        <end position="286"/>
    </location>
</feature>
<dbReference type="SUPFAM" id="SSF116726">
    <property type="entry name" value="TrkA C-terminal domain-like"/>
    <property type="match status" value="1"/>
</dbReference>
<evidence type="ECO:0000256" key="8">
    <source>
        <dbReference type="ARBA" id="ARBA00023136"/>
    </source>
</evidence>
<dbReference type="GO" id="GO:0015297">
    <property type="term" value="F:antiporter activity"/>
    <property type="evidence" value="ECO:0007669"/>
    <property type="project" value="UniProtKB-KW"/>
</dbReference>
<keyword evidence="12" id="KW-1185">Reference proteome</keyword>
<comment type="subcellular location">
    <subcellularLocation>
        <location evidence="1">Cell membrane</location>
        <topology evidence="1">Multi-pass membrane protein</topology>
    </subcellularLocation>
</comment>
<dbReference type="Pfam" id="PF02080">
    <property type="entry name" value="TrkA_C"/>
    <property type="match status" value="1"/>
</dbReference>
<dbReference type="PANTHER" id="PTHR32507">
    <property type="entry name" value="NA(+)/H(+) ANTIPORTER 1"/>
    <property type="match status" value="1"/>
</dbReference>
<feature type="transmembrane region" description="Helical" evidence="9">
    <location>
        <begin position="211"/>
        <end position="229"/>
    </location>
</feature>
<comment type="caution">
    <text evidence="11">The sequence shown here is derived from an EMBL/GenBank/DDBJ whole genome shotgun (WGS) entry which is preliminary data.</text>
</comment>
<keyword evidence="3" id="KW-0050">Antiport</keyword>
<name>A0A2W2GA60_9ACTN</name>
<dbReference type="NCBIfam" id="NF003715">
    <property type="entry name" value="PRK05326.1-2"/>
    <property type="match status" value="1"/>
</dbReference>
<keyword evidence="6 9" id="KW-1133">Transmembrane helix</keyword>
<dbReference type="Gene3D" id="3.30.70.1450">
    <property type="entry name" value="Regulator of K+ conductance, C-terminal domain"/>
    <property type="match status" value="1"/>
</dbReference>
<dbReference type="Gene3D" id="1.20.1530.20">
    <property type="match status" value="1"/>
</dbReference>
<proteinExistence type="predicted"/>
<accession>A0A2W2GA60</accession>
<dbReference type="RefSeq" id="WP_111168316.1">
    <property type="nucleotide sequence ID" value="NZ_POUA01000115.1"/>
</dbReference>
<evidence type="ECO:0000256" key="9">
    <source>
        <dbReference type="SAM" id="Phobius"/>
    </source>
</evidence>
<feature type="transmembrane region" description="Helical" evidence="9">
    <location>
        <begin position="369"/>
        <end position="388"/>
    </location>
</feature>
<dbReference type="NCBIfam" id="NF003716">
    <property type="entry name" value="PRK05326.1-3"/>
    <property type="match status" value="1"/>
</dbReference>
<sequence>MKLDIWLLLGAGVVIAAIVAVRIVHRSGLPSLLIFLGLGLLLGESGVLGIPFENAELAQQVGLSALALILAEGGLTTSWSHVRRAVPLAAVLATVGVAVSIAVLALAIRGVLDTDWRTALLLGAILASTDAAAVFSVLRRLPLPPRLAGILEAESGFNDAPCVIAVALLSVAKVPTPGLWEFIGEATYELGIGAAVGLVVGPVGSYALRRIALPASGLYPIAVLALALVAYSGAAILHGSGFLAVYLAALILGNTRLPHRSATRGFAEGAAWLAQIGLFVMLGLLASPTEMPSAIVPGLVAGVTLLLVARPASVMVSAALVRLAGIDRLSWREQVFLSWAGLRGAVPIVLATIPWAAAVTEAETVFNEVFIIVIVLTLVQGPTLPLMARLLKVSAPAEALDLEVEAAPLEELNADLLQVKVPPTSLLRGVEIFELRLPSGAAVTLIVREGRSFVPSTTTRIRQDDQLLVVTTAACRDAVERRLRAVNRRGKLAGWFGESGAS</sequence>
<feature type="transmembrane region" description="Helical" evidence="9">
    <location>
        <begin position="235"/>
        <end position="253"/>
    </location>
</feature>
<feature type="transmembrane region" description="Helical" evidence="9">
    <location>
        <begin position="336"/>
        <end position="357"/>
    </location>
</feature>
<dbReference type="GO" id="GO:0008324">
    <property type="term" value="F:monoatomic cation transmembrane transporter activity"/>
    <property type="evidence" value="ECO:0007669"/>
    <property type="project" value="InterPro"/>
</dbReference>
<dbReference type="Pfam" id="PF00999">
    <property type="entry name" value="Na_H_Exchanger"/>
    <property type="match status" value="1"/>
</dbReference>
<dbReference type="GO" id="GO:0006813">
    <property type="term" value="P:potassium ion transport"/>
    <property type="evidence" value="ECO:0007669"/>
    <property type="project" value="InterPro"/>
</dbReference>
<dbReference type="PROSITE" id="PS51202">
    <property type="entry name" value="RCK_C"/>
    <property type="match status" value="1"/>
</dbReference>
<keyword evidence="2" id="KW-0813">Transport</keyword>
<feature type="transmembrane region" description="Helical" evidence="9">
    <location>
        <begin position="32"/>
        <end position="51"/>
    </location>
</feature>
<dbReference type="GO" id="GO:0005886">
    <property type="term" value="C:plasma membrane"/>
    <property type="evidence" value="ECO:0007669"/>
    <property type="project" value="UniProtKB-SubCell"/>
</dbReference>
<dbReference type="InterPro" id="IPR038770">
    <property type="entry name" value="Na+/solute_symporter_sf"/>
</dbReference>
<evidence type="ECO:0000256" key="1">
    <source>
        <dbReference type="ARBA" id="ARBA00004651"/>
    </source>
</evidence>
<feature type="domain" description="RCK C-terminal" evidence="10">
    <location>
        <begin position="404"/>
        <end position="485"/>
    </location>
</feature>
<evidence type="ECO:0000256" key="5">
    <source>
        <dbReference type="ARBA" id="ARBA00022692"/>
    </source>
</evidence>